<proteinExistence type="predicted"/>
<gene>
    <name evidence="1" type="ORF">PEB0149_013030</name>
</gene>
<evidence type="ECO:0000313" key="2">
    <source>
        <dbReference type="Proteomes" id="UP000187344"/>
    </source>
</evidence>
<organism evidence="1 2">
    <name type="scientific">Bartonella apis</name>
    <dbReference type="NCBI Taxonomy" id="1686310"/>
    <lineage>
        <taxon>Bacteria</taxon>
        <taxon>Pseudomonadati</taxon>
        <taxon>Pseudomonadota</taxon>
        <taxon>Alphaproteobacteria</taxon>
        <taxon>Hyphomicrobiales</taxon>
        <taxon>Bartonellaceae</taxon>
        <taxon>Bartonella</taxon>
    </lineage>
</organism>
<dbReference type="EMBL" id="LXYT01000001">
    <property type="protein sequence ID" value="OLY43863.1"/>
    <property type="molecule type" value="Genomic_DNA"/>
</dbReference>
<dbReference type="Proteomes" id="UP000187344">
    <property type="component" value="Unassembled WGS sequence"/>
</dbReference>
<evidence type="ECO:0008006" key="3">
    <source>
        <dbReference type="Google" id="ProtNLM"/>
    </source>
</evidence>
<keyword evidence="2" id="KW-1185">Reference proteome</keyword>
<dbReference type="AlphaFoldDB" id="A0A1R0FA41"/>
<name>A0A1R0FA41_9HYPH</name>
<dbReference type="RefSeq" id="WP_075869029.1">
    <property type="nucleotide sequence ID" value="NZ_CALYQA010000006.1"/>
</dbReference>
<reference evidence="1 2" key="1">
    <citation type="submission" date="2016-12" db="EMBL/GenBank/DDBJ databases">
        <title>Comparative genomics of Bartonella apis.</title>
        <authorList>
            <person name="Engel P."/>
        </authorList>
    </citation>
    <scope>NUCLEOTIDE SEQUENCE [LARGE SCALE GENOMIC DNA]</scope>
    <source>
        <strain evidence="1 2">PEB0149</strain>
    </source>
</reference>
<dbReference type="OrthoDB" id="7923053at2"/>
<evidence type="ECO:0000313" key="1">
    <source>
        <dbReference type="EMBL" id="OLY43863.1"/>
    </source>
</evidence>
<comment type="caution">
    <text evidence="1">The sequence shown here is derived from an EMBL/GenBank/DDBJ whole genome shotgun (WGS) entry which is preliminary data.</text>
</comment>
<protein>
    <recommendedName>
        <fullName evidence="3">N-acetyltransferase domain-containing protein</fullName>
    </recommendedName>
</protein>
<accession>A0A1R0FA41</accession>
<sequence length="147" mass="16949">MSYKIYLTENWPYERMKRYSGNLTEAMTKIARRFPDDISFETLAKEIASGERQLWIIVDEKENFVAFVTSHIEILASGKKRVELLELAGHGGEKIADMIEPIEEWAKTIGASEICPIGRIGWSKIMRAHGYRPSVVKYRKELNNGRK</sequence>